<keyword evidence="3" id="KW-1185">Reference proteome</keyword>
<evidence type="ECO:0000313" key="2">
    <source>
        <dbReference type="EMBL" id="OLR94491.1"/>
    </source>
</evidence>
<organism evidence="2 3">
    <name type="scientific">Actinokineospora bangkokensis</name>
    <dbReference type="NCBI Taxonomy" id="1193682"/>
    <lineage>
        <taxon>Bacteria</taxon>
        <taxon>Bacillati</taxon>
        <taxon>Actinomycetota</taxon>
        <taxon>Actinomycetes</taxon>
        <taxon>Pseudonocardiales</taxon>
        <taxon>Pseudonocardiaceae</taxon>
        <taxon>Actinokineospora</taxon>
    </lineage>
</organism>
<dbReference type="Pfam" id="PF19054">
    <property type="entry name" value="DUF5753"/>
    <property type="match status" value="1"/>
</dbReference>
<sequence>MMGVSLRRVAVGALMTRARVAAGMTTRGAAARVGMLVASLNRSENGKRLLTDAEVGALLTVYRADRATCARVARVLDESASPWWSMGNPADHTAVLAHLDQRAEHTLHLAAAVIPVPWRTPAYTRELHSQHLHLLPGALESVRERAAAVGSDGGSQTVVINEAVLADPVESSAVLAEQLRALLSAIGERQLTVRVAVTACPVPFATGLALFTLSGAVFAHCHDQYFSTLFDDPEHLDRIQDQIAGVLSTAHNPIASTHLIDHWAKSHADT</sequence>
<accession>A0A1Q9LR73</accession>
<dbReference type="InterPro" id="IPR043917">
    <property type="entry name" value="DUF5753"/>
</dbReference>
<protein>
    <recommendedName>
        <fullName evidence="1">DUF5753 domain-containing protein</fullName>
    </recommendedName>
</protein>
<feature type="domain" description="DUF5753" evidence="1">
    <location>
        <begin position="96"/>
        <end position="262"/>
    </location>
</feature>
<dbReference type="CDD" id="cd00093">
    <property type="entry name" value="HTH_XRE"/>
    <property type="match status" value="1"/>
</dbReference>
<gene>
    <name evidence="2" type="ORF">BJP25_12145</name>
</gene>
<dbReference type="Proteomes" id="UP000186040">
    <property type="component" value="Unassembled WGS sequence"/>
</dbReference>
<proteinExistence type="predicted"/>
<dbReference type="STRING" id="1193682.BJP25_12145"/>
<name>A0A1Q9LR73_9PSEU</name>
<dbReference type="AlphaFoldDB" id="A0A1Q9LR73"/>
<dbReference type="EMBL" id="MKQR01000007">
    <property type="protein sequence ID" value="OLR94491.1"/>
    <property type="molecule type" value="Genomic_DNA"/>
</dbReference>
<dbReference type="InterPro" id="IPR001387">
    <property type="entry name" value="Cro/C1-type_HTH"/>
</dbReference>
<dbReference type="Pfam" id="PF13560">
    <property type="entry name" value="HTH_31"/>
    <property type="match status" value="1"/>
</dbReference>
<reference evidence="2 3" key="1">
    <citation type="submission" date="2016-10" db="EMBL/GenBank/DDBJ databases">
        <title>The Draft Genome Sequence of Actinokineospora bangkokensis 44EHWT reveals the biosynthetic pathway of antifungal compounds Thailandins with unusual extender unit butylmalonyl-CoA.</title>
        <authorList>
            <person name="Greule A."/>
            <person name="Intra B."/>
            <person name="Flemming S."/>
            <person name="Rommel M.G."/>
            <person name="Panbangred W."/>
            <person name="Bechthold A."/>
        </authorList>
    </citation>
    <scope>NUCLEOTIDE SEQUENCE [LARGE SCALE GENOMIC DNA]</scope>
    <source>
        <strain evidence="2 3">44EHW</strain>
    </source>
</reference>
<evidence type="ECO:0000259" key="1">
    <source>
        <dbReference type="Pfam" id="PF19054"/>
    </source>
</evidence>
<comment type="caution">
    <text evidence="2">The sequence shown here is derived from an EMBL/GenBank/DDBJ whole genome shotgun (WGS) entry which is preliminary data.</text>
</comment>
<evidence type="ECO:0000313" key="3">
    <source>
        <dbReference type="Proteomes" id="UP000186040"/>
    </source>
</evidence>